<dbReference type="InterPro" id="IPR054471">
    <property type="entry name" value="GPIID_WHD"/>
</dbReference>
<evidence type="ECO:0000256" key="1">
    <source>
        <dbReference type="ARBA" id="ARBA00022737"/>
    </source>
</evidence>
<name>A0AAN6RXT1_9PEZI</name>
<proteinExistence type="predicted"/>
<feature type="repeat" description="ANK" evidence="3">
    <location>
        <begin position="832"/>
        <end position="864"/>
    </location>
</feature>
<dbReference type="Gene3D" id="1.25.40.20">
    <property type="entry name" value="Ankyrin repeat-containing domain"/>
    <property type="match status" value="2"/>
</dbReference>
<evidence type="ECO:0000256" key="3">
    <source>
        <dbReference type="PROSITE-ProRule" id="PRU00023"/>
    </source>
</evidence>
<dbReference type="Gene3D" id="3.40.50.300">
    <property type="entry name" value="P-loop containing nucleotide triphosphate hydrolases"/>
    <property type="match status" value="1"/>
</dbReference>
<keyword evidence="2 3" id="KW-0040">ANK repeat</keyword>
<dbReference type="Pfam" id="PF12796">
    <property type="entry name" value="Ank_2"/>
    <property type="match status" value="3"/>
</dbReference>
<dbReference type="SUPFAM" id="SSF52540">
    <property type="entry name" value="P-loop containing nucleoside triphosphate hydrolases"/>
    <property type="match status" value="1"/>
</dbReference>
<organism evidence="6 7">
    <name type="scientific">Diplogelasinospora grovesii</name>
    <dbReference type="NCBI Taxonomy" id="303347"/>
    <lineage>
        <taxon>Eukaryota</taxon>
        <taxon>Fungi</taxon>
        <taxon>Dikarya</taxon>
        <taxon>Ascomycota</taxon>
        <taxon>Pezizomycotina</taxon>
        <taxon>Sordariomycetes</taxon>
        <taxon>Sordariomycetidae</taxon>
        <taxon>Sordariales</taxon>
        <taxon>Diplogelasinosporaceae</taxon>
        <taxon>Diplogelasinospora</taxon>
    </lineage>
</organism>
<dbReference type="InterPro" id="IPR027417">
    <property type="entry name" value="P-loop_NTPase"/>
</dbReference>
<dbReference type="Pfam" id="PF24883">
    <property type="entry name" value="NPHP3_N"/>
    <property type="match status" value="1"/>
</dbReference>
<dbReference type="EMBL" id="MU854065">
    <property type="protein sequence ID" value="KAK3933812.1"/>
    <property type="molecule type" value="Genomic_DNA"/>
</dbReference>
<feature type="domain" description="Nephrocystin 3-like N-terminal" evidence="5">
    <location>
        <begin position="177"/>
        <end position="346"/>
    </location>
</feature>
<dbReference type="Pfam" id="PF22939">
    <property type="entry name" value="WHD_GPIID"/>
    <property type="match status" value="1"/>
</dbReference>
<accession>A0AAN6RXT1</accession>
<feature type="domain" description="GPI inositol-deacylase winged helix" evidence="4">
    <location>
        <begin position="457"/>
        <end position="534"/>
    </location>
</feature>
<keyword evidence="7" id="KW-1185">Reference proteome</keyword>
<keyword evidence="1" id="KW-0677">Repeat</keyword>
<gene>
    <name evidence="6" type="ORF">QBC46DRAFT_326021</name>
</gene>
<sequence length="1022" mass="114378">MQIPVIDSAQMCVLLASVDKIVRIINRGQVYELVYTIENTLKPALENLQSALVKLYSGSLELLANSSQLFSKNTAAQTMHAILHPGKTASLFSKLDELETKLGREVQACEVGRSADADTRLTDLLRKLDAPLARVDENVCTLLERTDNEERLKILEWISLIPYGKHHGAVKEARTSDTCKWLLEHERFREWEDTSSSVILWLQGSPGAGKTFLTSKVIDHVQSLLKTSNNEGFAFFYCNRNEEERRKPDSILRSYVRQLSTAARHPGDMRKRLRDLCRETREKGSDLDVDTCKEQLLESVNLYPKTTLVLDALDECEPDSRGRLVDTIEFLLARSERPLKVFISSRPDTDIRYQFKSRPNIEVQATDNQADIKKFVNEEIAKHRRWGEMSPPLQEEIVRVLLDRSQGMFQWVYLQIKQILKCTSEEAIRNRLGKLPGDLKAAYDEIYNGIKDKDEHDKALADRAFMWVMCACKSLSSDELLSAIRLDSEKDAVHFASKITESSLLALCNNLLVLDSQREVWRFSHLSVTEYFEDNHWNLRQAHCHAAKVCLKLLIETYRNSNSLDGRDVDCSSEKRQEEAYEILDPKHLLQMYSRHHWITHVQTQEGQEADSMLAGLLKAFLGSPGKSSLQYQRWYRQIVSDGWISTSAFSAISKQEISPENAAILAMCRFSFYTLLSDWWDNAEIELSQTNREGDNLLILAAVAGCRPICETLVNRRIQVNIRTGSYGSALVAAAYWGETEIVEFLVEKGADVNMPLQSGDYGSTLAVAAAGGETEIVEFLVEKGADVNMPLQSGDYGSALAAAAYWGKTKIVEFLVEKGADVNMPLQSGDYGSALAAAAAKGETEIVEFLVEKGADVNMPLQSGDYGSALAAAAYWGKTEIVEFLVEKGADVNMPLQSGDYGSALAAAAYWGKTEIVEFLVEKGADMNMPLQSGDYGSALVAAAYWGWRGCAEILIAAGAKVNLRLEDGPFSTALQASWADVSQEDRERAWWDKRDEESLKRDKAAVAELLLRHGATDEV</sequence>
<dbReference type="InterPro" id="IPR036770">
    <property type="entry name" value="Ankyrin_rpt-contain_sf"/>
</dbReference>
<dbReference type="AlphaFoldDB" id="A0AAN6RXT1"/>
<comment type="caution">
    <text evidence="6">The sequence shown here is derived from an EMBL/GenBank/DDBJ whole genome shotgun (WGS) entry which is preliminary data.</text>
</comment>
<evidence type="ECO:0000259" key="4">
    <source>
        <dbReference type="Pfam" id="PF22939"/>
    </source>
</evidence>
<dbReference type="Proteomes" id="UP001303473">
    <property type="component" value="Unassembled WGS sequence"/>
</dbReference>
<dbReference type="PANTHER" id="PTHR24171:SF9">
    <property type="entry name" value="ANKYRIN REPEAT DOMAIN-CONTAINING PROTEIN 39"/>
    <property type="match status" value="1"/>
</dbReference>
<evidence type="ECO:0000313" key="7">
    <source>
        <dbReference type="Proteomes" id="UP001303473"/>
    </source>
</evidence>
<evidence type="ECO:0000259" key="5">
    <source>
        <dbReference type="Pfam" id="PF24883"/>
    </source>
</evidence>
<dbReference type="PROSITE" id="PS50088">
    <property type="entry name" value="ANK_REPEAT"/>
    <property type="match status" value="6"/>
</dbReference>
<feature type="repeat" description="ANK" evidence="3">
    <location>
        <begin position="727"/>
        <end position="759"/>
    </location>
</feature>
<reference evidence="7" key="1">
    <citation type="journal article" date="2023" name="Mol. Phylogenet. Evol.">
        <title>Genome-scale phylogeny and comparative genomics of the fungal order Sordariales.</title>
        <authorList>
            <person name="Hensen N."/>
            <person name="Bonometti L."/>
            <person name="Westerberg I."/>
            <person name="Brannstrom I.O."/>
            <person name="Guillou S."/>
            <person name="Cros-Aarteil S."/>
            <person name="Calhoun S."/>
            <person name="Haridas S."/>
            <person name="Kuo A."/>
            <person name="Mondo S."/>
            <person name="Pangilinan J."/>
            <person name="Riley R."/>
            <person name="LaButti K."/>
            <person name="Andreopoulos B."/>
            <person name="Lipzen A."/>
            <person name="Chen C."/>
            <person name="Yan M."/>
            <person name="Daum C."/>
            <person name="Ng V."/>
            <person name="Clum A."/>
            <person name="Steindorff A."/>
            <person name="Ohm R.A."/>
            <person name="Martin F."/>
            <person name="Silar P."/>
            <person name="Natvig D.O."/>
            <person name="Lalanne C."/>
            <person name="Gautier V."/>
            <person name="Ament-Velasquez S.L."/>
            <person name="Kruys A."/>
            <person name="Hutchinson M.I."/>
            <person name="Powell A.J."/>
            <person name="Barry K."/>
            <person name="Miller A.N."/>
            <person name="Grigoriev I.V."/>
            <person name="Debuchy R."/>
            <person name="Gladieux P."/>
            <person name="Hiltunen Thoren M."/>
            <person name="Johannesson H."/>
        </authorList>
    </citation>
    <scope>NUCLEOTIDE SEQUENCE [LARGE SCALE GENOMIC DNA]</scope>
    <source>
        <strain evidence="7">CBS 340.73</strain>
    </source>
</reference>
<dbReference type="PROSITE" id="PS50297">
    <property type="entry name" value="ANK_REP_REGION"/>
    <property type="match status" value="6"/>
</dbReference>
<feature type="repeat" description="ANK" evidence="3">
    <location>
        <begin position="762"/>
        <end position="794"/>
    </location>
</feature>
<dbReference type="InterPro" id="IPR002110">
    <property type="entry name" value="Ankyrin_rpt"/>
</dbReference>
<dbReference type="SMART" id="SM00248">
    <property type="entry name" value="ANK"/>
    <property type="match status" value="8"/>
</dbReference>
<dbReference type="PANTHER" id="PTHR24171">
    <property type="entry name" value="ANKYRIN REPEAT DOMAIN-CONTAINING PROTEIN 39-RELATED"/>
    <property type="match status" value="1"/>
</dbReference>
<feature type="repeat" description="ANK" evidence="3">
    <location>
        <begin position="797"/>
        <end position="829"/>
    </location>
</feature>
<dbReference type="Pfam" id="PF00023">
    <property type="entry name" value="Ank"/>
    <property type="match status" value="1"/>
</dbReference>
<evidence type="ECO:0000313" key="6">
    <source>
        <dbReference type="EMBL" id="KAK3933812.1"/>
    </source>
</evidence>
<feature type="repeat" description="ANK" evidence="3">
    <location>
        <begin position="902"/>
        <end position="934"/>
    </location>
</feature>
<dbReference type="InterPro" id="IPR056884">
    <property type="entry name" value="NPHP3-like_N"/>
</dbReference>
<evidence type="ECO:0008006" key="8">
    <source>
        <dbReference type="Google" id="ProtNLM"/>
    </source>
</evidence>
<evidence type="ECO:0000256" key="2">
    <source>
        <dbReference type="ARBA" id="ARBA00023043"/>
    </source>
</evidence>
<protein>
    <recommendedName>
        <fullName evidence="8">NACHT domain-containing protein</fullName>
    </recommendedName>
</protein>
<dbReference type="SUPFAM" id="SSF48403">
    <property type="entry name" value="Ankyrin repeat"/>
    <property type="match status" value="1"/>
</dbReference>
<feature type="repeat" description="ANK" evidence="3">
    <location>
        <begin position="867"/>
        <end position="899"/>
    </location>
</feature>